<proteinExistence type="predicted"/>
<dbReference type="eggNOG" id="KOG3929">
    <property type="taxonomic scope" value="Eukaryota"/>
</dbReference>
<accession>B4G6M0</accession>
<evidence type="ECO:0000313" key="1">
    <source>
        <dbReference type="EMBL" id="EDW29134.1"/>
    </source>
</evidence>
<gene>
    <name evidence="1" type="primary">Dper\GL18577</name>
    <name evidence="1" type="ORF">Dper_GL18577</name>
</gene>
<dbReference type="EMBL" id="CH479180">
    <property type="protein sequence ID" value="EDW29134.1"/>
    <property type="molecule type" value="Genomic_DNA"/>
</dbReference>
<dbReference type="STRING" id="7234.B4G6M0"/>
<evidence type="ECO:0000313" key="2">
    <source>
        <dbReference type="Proteomes" id="UP000008744"/>
    </source>
</evidence>
<dbReference type="HOGENOM" id="CLU_2485685_0_0_1"/>
<sequence length="87" mass="10028">MRLPQIFLSWHKRILRMFEKSTEGGDNATPSIQDIAGRLAEEQQRLRQLEATSMPKERTLLVLGSKCVVRERGLRLLGNGKYTLILY</sequence>
<dbReference type="AlphaFoldDB" id="B4G6M0"/>
<dbReference type="OrthoDB" id="10263060at2759"/>
<organism evidence="2">
    <name type="scientific">Drosophila persimilis</name>
    <name type="common">Fruit fly</name>
    <dbReference type="NCBI Taxonomy" id="7234"/>
    <lineage>
        <taxon>Eukaryota</taxon>
        <taxon>Metazoa</taxon>
        <taxon>Ecdysozoa</taxon>
        <taxon>Arthropoda</taxon>
        <taxon>Hexapoda</taxon>
        <taxon>Insecta</taxon>
        <taxon>Pterygota</taxon>
        <taxon>Neoptera</taxon>
        <taxon>Endopterygota</taxon>
        <taxon>Diptera</taxon>
        <taxon>Brachycera</taxon>
        <taxon>Muscomorpha</taxon>
        <taxon>Ephydroidea</taxon>
        <taxon>Drosophilidae</taxon>
        <taxon>Drosophila</taxon>
        <taxon>Sophophora</taxon>
    </lineage>
</organism>
<reference evidence="1 2" key="1">
    <citation type="journal article" date="2007" name="Nature">
        <title>Evolution of genes and genomes on the Drosophila phylogeny.</title>
        <authorList>
            <consortium name="Drosophila 12 Genomes Consortium"/>
            <person name="Clark A.G."/>
            <person name="Eisen M.B."/>
            <person name="Smith D.R."/>
            <person name="Bergman C.M."/>
            <person name="Oliver B."/>
            <person name="Markow T.A."/>
            <person name="Kaufman T.C."/>
            <person name="Kellis M."/>
            <person name="Gelbart W."/>
            <person name="Iyer V.N."/>
            <person name="Pollard D.A."/>
            <person name="Sackton T.B."/>
            <person name="Larracuente A.M."/>
            <person name="Singh N.D."/>
            <person name="Abad J.P."/>
            <person name="Abt D.N."/>
            <person name="Adryan B."/>
            <person name="Aguade M."/>
            <person name="Akashi H."/>
            <person name="Anderson W.W."/>
            <person name="Aquadro C.F."/>
            <person name="Ardell D.H."/>
            <person name="Arguello R."/>
            <person name="Artieri C.G."/>
            <person name="Barbash D.A."/>
            <person name="Barker D."/>
            <person name="Barsanti P."/>
            <person name="Batterham P."/>
            <person name="Batzoglou S."/>
            <person name="Begun D."/>
            <person name="Bhutkar A."/>
            <person name="Blanco E."/>
            <person name="Bosak S.A."/>
            <person name="Bradley R.K."/>
            <person name="Brand A.D."/>
            <person name="Brent M.R."/>
            <person name="Brooks A.N."/>
            <person name="Brown R.H."/>
            <person name="Butlin R.K."/>
            <person name="Caggese C."/>
            <person name="Calvi B.R."/>
            <person name="Bernardo de Carvalho A."/>
            <person name="Caspi A."/>
            <person name="Castrezana S."/>
            <person name="Celniker S.E."/>
            <person name="Chang J.L."/>
            <person name="Chapple C."/>
            <person name="Chatterji S."/>
            <person name="Chinwalla A."/>
            <person name="Civetta A."/>
            <person name="Clifton S.W."/>
            <person name="Comeron J.M."/>
            <person name="Costello J.C."/>
            <person name="Coyne J.A."/>
            <person name="Daub J."/>
            <person name="David R.G."/>
            <person name="Delcher A.L."/>
            <person name="Delehaunty K."/>
            <person name="Do C.B."/>
            <person name="Ebling H."/>
            <person name="Edwards K."/>
            <person name="Eickbush T."/>
            <person name="Evans J.D."/>
            <person name="Filipski A."/>
            <person name="Findeiss S."/>
            <person name="Freyhult E."/>
            <person name="Fulton L."/>
            <person name="Fulton R."/>
            <person name="Garcia A.C."/>
            <person name="Gardiner A."/>
            <person name="Garfield D.A."/>
            <person name="Garvin B.E."/>
            <person name="Gibson G."/>
            <person name="Gilbert D."/>
            <person name="Gnerre S."/>
            <person name="Godfrey J."/>
            <person name="Good R."/>
            <person name="Gotea V."/>
            <person name="Gravely B."/>
            <person name="Greenberg A.J."/>
            <person name="Griffiths-Jones S."/>
            <person name="Gross S."/>
            <person name="Guigo R."/>
            <person name="Gustafson E.A."/>
            <person name="Haerty W."/>
            <person name="Hahn M.W."/>
            <person name="Halligan D.L."/>
            <person name="Halpern A.L."/>
            <person name="Halter G.M."/>
            <person name="Han M.V."/>
            <person name="Heger A."/>
            <person name="Hillier L."/>
            <person name="Hinrichs A.S."/>
            <person name="Holmes I."/>
            <person name="Hoskins R.A."/>
            <person name="Hubisz M.J."/>
            <person name="Hultmark D."/>
            <person name="Huntley M.A."/>
            <person name="Jaffe D.B."/>
            <person name="Jagadeeshan S."/>
            <person name="Jeck W.R."/>
            <person name="Johnson J."/>
            <person name="Jones C.D."/>
            <person name="Jordan W.C."/>
            <person name="Karpen G.H."/>
            <person name="Kataoka E."/>
            <person name="Keightley P.D."/>
            <person name="Kheradpour P."/>
            <person name="Kirkness E.F."/>
            <person name="Koerich L.B."/>
            <person name="Kristiansen K."/>
            <person name="Kudrna D."/>
            <person name="Kulathinal R.J."/>
            <person name="Kumar S."/>
            <person name="Kwok R."/>
            <person name="Lander E."/>
            <person name="Langley C.H."/>
            <person name="Lapoint R."/>
            <person name="Lazzaro B.P."/>
            <person name="Lee S.J."/>
            <person name="Levesque L."/>
            <person name="Li R."/>
            <person name="Lin C.F."/>
            <person name="Lin M.F."/>
            <person name="Lindblad-Toh K."/>
            <person name="Llopart A."/>
            <person name="Long M."/>
            <person name="Low L."/>
            <person name="Lozovsky E."/>
            <person name="Lu J."/>
            <person name="Luo M."/>
            <person name="Machado C.A."/>
            <person name="Makalowski W."/>
            <person name="Marzo M."/>
            <person name="Matsuda M."/>
            <person name="Matzkin L."/>
            <person name="McAllister B."/>
            <person name="McBride C.S."/>
            <person name="McKernan B."/>
            <person name="McKernan K."/>
            <person name="Mendez-Lago M."/>
            <person name="Minx P."/>
            <person name="Mollenhauer M.U."/>
            <person name="Montooth K."/>
            <person name="Mount S.M."/>
            <person name="Mu X."/>
            <person name="Myers E."/>
            <person name="Negre B."/>
            <person name="Newfeld S."/>
            <person name="Nielsen R."/>
            <person name="Noor M.A."/>
            <person name="O'Grady P."/>
            <person name="Pachter L."/>
            <person name="Papaceit M."/>
            <person name="Parisi M.J."/>
            <person name="Parisi M."/>
            <person name="Parts L."/>
            <person name="Pedersen J.S."/>
            <person name="Pesole G."/>
            <person name="Phillippy A.M."/>
            <person name="Ponting C.P."/>
            <person name="Pop M."/>
            <person name="Porcelli D."/>
            <person name="Powell J.R."/>
            <person name="Prohaska S."/>
            <person name="Pruitt K."/>
            <person name="Puig M."/>
            <person name="Quesneville H."/>
            <person name="Ram K.R."/>
            <person name="Rand D."/>
            <person name="Rasmussen M.D."/>
            <person name="Reed L.K."/>
            <person name="Reenan R."/>
            <person name="Reily A."/>
            <person name="Remington K.A."/>
            <person name="Rieger T.T."/>
            <person name="Ritchie M.G."/>
            <person name="Robin C."/>
            <person name="Rogers Y.H."/>
            <person name="Rohde C."/>
            <person name="Rozas J."/>
            <person name="Rubenfield M.J."/>
            <person name="Ruiz A."/>
            <person name="Russo S."/>
            <person name="Salzberg S.L."/>
            <person name="Sanchez-Gracia A."/>
            <person name="Saranga D.J."/>
            <person name="Sato H."/>
            <person name="Schaeffer S.W."/>
            <person name="Schatz M.C."/>
            <person name="Schlenke T."/>
            <person name="Schwartz R."/>
            <person name="Segarra C."/>
            <person name="Singh R.S."/>
            <person name="Sirot L."/>
            <person name="Sirota M."/>
            <person name="Sisneros N.B."/>
            <person name="Smith C.D."/>
            <person name="Smith T.F."/>
            <person name="Spieth J."/>
            <person name="Stage D.E."/>
            <person name="Stark A."/>
            <person name="Stephan W."/>
            <person name="Strausberg R.L."/>
            <person name="Strempel S."/>
            <person name="Sturgill D."/>
            <person name="Sutton G."/>
            <person name="Sutton G.G."/>
            <person name="Tao W."/>
            <person name="Teichmann S."/>
            <person name="Tobari Y.N."/>
            <person name="Tomimura Y."/>
            <person name="Tsolas J.M."/>
            <person name="Valente V.L."/>
            <person name="Venter E."/>
            <person name="Venter J.C."/>
            <person name="Vicario S."/>
            <person name="Vieira F.G."/>
            <person name="Vilella A.J."/>
            <person name="Villasante A."/>
            <person name="Walenz B."/>
            <person name="Wang J."/>
            <person name="Wasserman M."/>
            <person name="Watts T."/>
            <person name="Wilson D."/>
            <person name="Wilson R.K."/>
            <person name="Wing R.A."/>
            <person name="Wolfner M.F."/>
            <person name="Wong A."/>
            <person name="Wong G.K."/>
            <person name="Wu C.I."/>
            <person name="Wu G."/>
            <person name="Yamamoto D."/>
            <person name="Yang H.P."/>
            <person name="Yang S.P."/>
            <person name="Yorke J.A."/>
            <person name="Yoshida K."/>
            <person name="Zdobnov E."/>
            <person name="Zhang P."/>
            <person name="Zhang Y."/>
            <person name="Zimin A.V."/>
            <person name="Baldwin J."/>
            <person name="Abdouelleil A."/>
            <person name="Abdulkadir J."/>
            <person name="Abebe A."/>
            <person name="Abera B."/>
            <person name="Abreu J."/>
            <person name="Acer S.C."/>
            <person name="Aftuck L."/>
            <person name="Alexander A."/>
            <person name="An P."/>
            <person name="Anderson E."/>
            <person name="Anderson S."/>
            <person name="Arachi H."/>
            <person name="Azer M."/>
            <person name="Bachantsang P."/>
            <person name="Barry A."/>
            <person name="Bayul T."/>
            <person name="Berlin A."/>
            <person name="Bessette D."/>
            <person name="Bloom T."/>
            <person name="Blye J."/>
            <person name="Boguslavskiy L."/>
            <person name="Bonnet C."/>
            <person name="Boukhgalter B."/>
            <person name="Bourzgui I."/>
            <person name="Brown A."/>
            <person name="Cahill P."/>
            <person name="Channer S."/>
            <person name="Cheshatsang Y."/>
            <person name="Chuda L."/>
            <person name="Citroen M."/>
            <person name="Collymore A."/>
            <person name="Cooke P."/>
            <person name="Costello M."/>
            <person name="D'Aco K."/>
            <person name="Daza R."/>
            <person name="De Haan G."/>
            <person name="DeGray S."/>
            <person name="DeMaso C."/>
            <person name="Dhargay N."/>
            <person name="Dooley K."/>
            <person name="Dooley E."/>
            <person name="Doricent M."/>
            <person name="Dorje P."/>
            <person name="Dorjee K."/>
            <person name="Dupes A."/>
            <person name="Elong R."/>
            <person name="Falk J."/>
            <person name="Farina A."/>
            <person name="Faro S."/>
            <person name="Ferguson D."/>
            <person name="Fisher S."/>
            <person name="Foley C.D."/>
            <person name="Franke A."/>
            <person name="Friedrich D."/>
            <person name="Gadbois L."/>
            <person name="Gearin G."/>
            <person name="Gearin C.R."/>
            <person name="Giannoukos G."/>
            <person name="Goode T."/>
            <person name="Graham J."/>
            <person name="Grandbois E."/>
            <person name="Grewal S."/>
            <person name="Gyaltsen K."/>
            <person name="Hafez N."/>
            <person name="Hagos B."/>
            <person name="Hall J."/>
            <person name="Henson C."/>
            <person name="Hollinger A."/>
            <person name="Honan T."/>
            <person name="Huard M.D."/>
            <person name="Hughes L."/>
            <person name="Hurhula B."/>
            <person name="Husby M.E."/>
            <person name="Kamat A."/>
            <person name="Kanga B."/>
            <person name="Kashin S."/>
            <person name="Khazanovich D."/>
            <person name="Kisner P."/>
            <person name="Lance K."/>
            <person name="Lara M."/>
            <person name="Lee W."/>
            <person name="Lennon N."/>
            <person name="Letendre F."/>
            <person name="LeVine R."/>
            <person name="Lipovsky A."/>
            <person name="Liu X."/>
            <person name="Liu J."/>
            <person name="Liu S."/>
            <person name="Lokyitsang T."/>
            <person name="Lokyitsang Y."/>
            <person name="Lubonja R."/>
            <person name="Lui A."/>
            <person name="MacDonald P."/>
            <person name="Magnisalis V."/>
            <person name="Maru K."/>
            <person name="Matthews C."/>
            <person name="McCusker W."/>
            <person name="McDonough S."/>
            <person name="Mehta T."/>
            <person name="Meldrim J."/>
            <person name="Meneus L."/>
            <person name="Mihai O."/>
            <person name="Mihalev A."/>
            <person name="Mihova T."/>
            <person name="Mittelman R."/>
            <person name="Mlenga V."/>
            <person name="Montmayeur A."/>
            <person name="Mulrain L."/>
            <person name="Navidi A."/>
            <person name="Naylor J."/>
            <person name="Negash T."/>
            <person name="Nguyen T."/>
            <person name="Nguyen N."/>
            <person name="Nicol R."/>
            <person name="Norbu C."/>
            <person name="Norbu N."/>
            <person name="Novod N."/>
            <person name="O'Neill B."/>
            <person name="Osman S."/>
            <person name="Markiewicz E."/>
            <person name="Oyono O.L."/>
            <person name="Patti C."/>
            <person name="Phunkhang P."/>
            <person name="Pierre F."/>
            <person name="Priest M."/>
            <person name="Raghuraman S."/>
            <person name="Rege F."/>
            <person name="Reyes R."/>
            <person name="Rise C."/>
            <person name="Rogov P."/>
            <person name="Ross K."/>
            <person name="Ryan E."/>
            <person name="Settipalli S."/>
            <person name="Shea T."/>
            <person name="Sherpa N."/>
            <person name="Shi L."/>
            <person name="Shih D."/>
            <person name="Sparrow T."/>
            <person name="Spaulding J."/>
            <person name="Stalker J."/>
            <person name="Stange-Thomann N."/>
            <person name="Stavropoulos S."/>
            <person name="Stone C."/>
            <person name="Strader C."/>
            <person name="Tesfaye S."/>
            <person name="Thomson T."/>
            <person name="Thoulutsang Y."/>
            <person name="Thoulutsang D."/>
            <person name="Topham K."/>
            <person name="Topping I."/>
            <person name="Tsamla T."/>
            <person name="Vassiliev H."/>
            <person name="Vo A."/>
            <person name="Wangchuk T."/>
            <person name="Wangdi T."/>
            <person name="Weiand M."/>
            <person name="Wilkinson J."/>
            <person name="Wilson A."/>
            <person name="Yadav S."/>
            <person name="Young G."/>
            <person name="Yu Q."/>
            <person name="Zembek L."/>
            <person name="Zhong D."/>
            <person name="Zimmer A."/>
            <person name="Zwirko Z."/>
            <person name="Jaffe D.B."/>
            <person name="Alvarez P."/>
            <person name="Brockman W."/>
            <person name="Butler J."/>
            <person name="Chin C."/>
            <person name="Gnerre S."/>
            <person name="Grabherr M."/>
            <person name="Kleber M."/>
            <person name="Mauceli E."/>
            <person name="MacCallum I."/>
        </authorList>
    </citation>
    <scope>NUCLEOTIDE SEQUENCE [LARGE SCALE GENOMIC DNA]</scope>
    <source>
        <strain evidence="2">MSH-3 / Tucson 14011-0111.49</strain>
    </source>
</reference>
<dbReference type="Proteomes" id="UP000008744">
    <property type="component" value="Unassembled WGS sequence"/>
</dbReference>
<protein>
    <submittedName>
        <fullName evidence="1">GL18577</fullName>
    </submittedName>
</protein>
<name>B4G6M0_DROPE</name>
<keyword evidence="2" id="KW-1185">Reference proteome</keyword>